<dbReference type="EMBL" id="CM037622">
    <property type="protein sequence ID" value="KAH8003428.1"/>
    <property type="molecule type" value="Genomic_DNA"/>
</dbReference>
<evidence type="ECO:0000313" key="2">
    <source>
        <dbReference type="Proteomes" id="UP000827872"/>
    </source>
</evidence>
<name>A0ACB8FDU2_9SAUR</name>
<evidence type="ECO:0000313" key="1">
    <source>
        <dbReference type="EMBL" id="KAH8003428.1"/>
    </source>
</evidence>
<dbReference type="Proteomes" id="UP000827872">
    <property type="component" value="Linkage Group LG09"/>
</dbReference>
<reference evidence="1" key="1">
    <citation type="submission" date="2021-08" db="EMBL/GenBank/DDBJ databases">
        <title>The first chromosome-level gecko genome reveals the dynamic sex chromosomes of Neotropical dwarf geckos (Sphaerodactylidae: Sphaerodactylus).</title>
        <authorList>
            <person name="Pinto B.J."/>
            <person name="Keating S.E."/>
            <person name="Gamble T."/>
        </authorList>
    </citation>
    <scope>NUCLEOTIDE SEQUENCE</scope>
    <source>
        <strain evidence="1">TG3544</strain>
    </source>
</reference>
<comment type="caution">
    <text evidence="1">The sequence shown here is derived from an EMBL/GenBank/DDBJ whole genome shotgun (WGS) entry which is preliminary data.</text>
</comment>
<sequence>MKESYEEKLESKFEMYKEAIKRHAYMCAMEQIEEHYVPVEEFIAEQAKVEDREMKIQQLKLKCGDPDAFALESPNSDMTEGAINPDVKYKMMIHRASDTLSRQCEEKDEEQEIEGLQNWGKRVRELEATVSLLQNELDENKTKFLHMEDLKHRKSKKGFFAHLKYTAADPPKPSSSKASE</sequence>
<gene>
    <name evidence="1" type="ORF">K3G42_018446</name>
</gene>
<keyword evidence="2" id="KW-1185">Reference proteome</keyword>
<organism evidence="1 2">
    <name type="scientific">Sphaerodactylus townsendi</name>
    <dbReference type="NCBI Taxonomy" id="933632"/>
    <lineage>
        <taxon>Eukaryota</taxon>
        <taxon>Metazoa</taxon>
        <taxon>Chordata</taxon>
        <taxon>Craniata</taxon>
        <taxon>Vertebrata</taxon>
        <taxon>Euteleostomi</taxon>
        <taxon>Lepidosauria</taxon>
        <taxon>Squamata</taxon>
        <taxon>Bifurcata</taxon>
        <taxon>Gekkota</taxon>
        <taxon>Sphaerodactylidae</taxon>
        <taxon>Sphaerodactylus</taxon>
    </lineage>
</organism>
<accession>A0ACB8FDU2</accession>
<protein>
    <submittedName>
        <fullName evidence="1">Uncharacterized protein</fullName>
    </submittedName>
</protein>
<proteinExistence type="predicted"/>